<name>A0A175A060_9FIRM</name>
<keyword evidence="5 6" id="KW-0472">Membrane</keyword>
<evidence type="ECO:0000256" key="3">
    <source>
        <dbReference type="ARBA" id="ARBA00022967"/>
    </source>
</evidence>
<dbReference type="Pfam" id="PF00122">
    <property type="entry name" value="E1-E2_ATPase"/>
    <property type="match status" value="1"/>
</dbReference>
<evidence type="ECO:0000256" key="4">
    <source>
        <dbReference type="ARBA" id="ARBA00022989"/>
    </source>
</evidence>
<keyword evidence="4 6" id="KW-1133">Transmembrane helix</keyword>
<dbReference type="AlphaFoldDB" id="A0A175A060"/>
<keyword evidence="3" id="KW-1278">Translocase</keyword>
<dbReference type="GO" id="GO:0016020">
    <property type="term" value="C:membrane"/>
    <property type="evidence" value="ECO:0007669"/>
    <property type="project" value="UniProtKB-SubCell"/>
</dbReference>
<dbReference type="OrthoDB" id="9760364at2"/>
<dbReference type="InterPro" id="IPR023214">
    <property type="entry name" value="HAD_sf"/>
</dbReference>
<dbReference type="PRINTS" id="PR00120">
    <property type="entry name" value="HATPASE"/>
</dbReference>
<dbReference type="PANTHER" id="PTHR42861">
    <property type="entry name" value="CALCIUM-TRANSPORTING ATPASE"/>
    <property type="match status" value="1"/>
</dbReference>
<dbReference type="PROSITE" id="PS00154">
    <property type="entry name" value="ATPASE_E1_E2"/>
    <property type="match status" value="1"/>
</dbReference>
<evidence type="ECO:0000256" key="2">
    <source>
        <dbReference type="ARBA" id="ARBA00022692"/>
    </source>
</evidence>
<proteinExistence type="predicted"/>
<dbReference type="Gene3D" id="3.40.1110.10">
    <property type="entry name" value="Calcium-transporting ATPase, cytoplasmic domain N"/>
    <property type="match status" value="1"/>
</dbReference>
<dbReference type="GO" id="GO:0005524">
    <property type="term" value="F:ATP binding"/>
    <property type="evidence" value="ECO:0007669"/>
    <property type="project" value="InterPro"/>
</dbReference>
<dbReference type="EC" id="3.6.3.-" evidence="8"/>
<feature type="transmembrane region" description="Helical" evidence="6">
    <location>
        <begin position="53"/>
        <end position="72"/>
    </location>
</feature>
<feature type="transmembrane region" description="Helical" evidence="6">
    <location>
        <begin position="677"/>
        <end position="696"/>
    </location>
</feature>
<organism evidence="8 9">
    <name type="scientific">[Eubacterium] siraeum</name>
    <dbReference type="NCBI Taxonomy" id="39492"/>
    <lineage>
        <taxon>Bacteria</taxon>
        <taxon>Bacillati</taxon>
        <taxon>Bacillota</taxon>
        <taxon>Clostridia</taxon>
        <taxon>Eubacteriales</taxon>
        <taxon>Oscillospiraceae</taxon>
        <taxon>Oscillospiraceae incertae sedis</taxon>
    </lineage>
</organism>
<reference evidence="8 9" key="1">
    <citation type="submission" date="2015-09" db="EMBL/GenBank/DDBJ databases">
        <authorList>
            <consortium name="Pathogen Informatics"/>
        </authorList>
    </citation>
    <scope>NUCLEOTIDE SEQUENCE [LARGE SCALE GENOMIC DNA]</scope>
    <source>
        <strain evidence="8 9">2789STDY5834928</strain>
    </source>
</reference>
<dbReference type="InterPro" id="IPR008250">
    <property type="entry name" value="ATPase_P-typ_transduc_dom_A_sf"/>
</dbReference>
<feature type="transmembrane region" description="Helical" evidence="6">
    <location>
        <begin position="708"/>
        <end position="728"/>
    </location>
</feature>
<dbReference type="SFLD" id="SFLDS00003">
    <property type="entry name" value="Haloacid_Dehalogenase"/>
    <property type="match status" value="1"/>
</dbReference>
<feature type="transmembrane region" description="Helical" evidence="6">
    <location>
        <begin position="260"/>
        <end position="282"/>
    </location>
</feature>
<sequence length="827" mass="91099">MPNAEKSISLENATDVGEGLTSKEVSDRIAQGKVNGDFNIPSKSVKQIFKDNCLTFFNLINIILAAFVVAVGSFKNCLFLGVIICNTAIGIFQEIRSKRAIDKLALISAPKADVLRNGEIQTIAVKDIVLDDIMILSAGRQVCSDCIAVEGDCEVNESLVTGESDPIVKHKGDEILSGSFLISGNAKAQVIRIGADNYANKITSGAKYIKKNNSKMLASINYILKMISVCIIPMILLMFGKEMLLAHNTFTDAVVNTVSAIIGMIPEGLVLMASMVLAVSVIRLATNKTLAQDLYCVETLARVDVLCLDKTGTITEGRMEVSDVISLDGNDHEKALCEMIYALGDNNPTALAVMDRYKKDGFLPEREWSAKTAIHFSSAKKWSLAAFEDKGTYILGAAEFILGDAMTDALREQIKTLSEGGYRVILFANSNNMPPEVEGGALPENITPVALVRITDCIRKEAPATLKYFAEQDVDIRIISGDSPVTVSGVAQRAGLEHYENYVDASTLTTDEELWEAADKYKIFGRVTPYQKLELVKALKAKGHTVAMTGDGVNDVLALKESDCSIAMQSGSDAARNVSNIVLLDSNFASMPKIVGEGRRSINNIERSSVLFLYKTVYSFLAALMFCFVPMGYPLQAIQLTQINMFTNGIPSFLLAMEPNFKRVKGEFIENVLPRSIMHGLLITFNFVGIVLMRYISSWMDIIPRETFDYSIETMSTICIGFAAFVILFKVCMPFKPWKIGLFVFLIGGFTADIFILRDFLLDLKPMCFEMIVMTGILMGATVLIEALSSFFERHITDNLLAFQRYWKDVFIRMSAKRKAGKENKNA</sequence>
<evidence type="ECO:0000256" key="6">
    <source>
        <dbReference type="SAM" id="Phobius"/>
    </source>
</evidence>
<evidence type="ECO:0000313" key="9">
    <source>
        <dbReference type="Proteomes" id="UP000095662"/>
    </source>
</evidence>
<evidence type="ECO:0000313" key="8">
    <source>
        <dbReference type="EMBL" id="CUQ89736.1"/>
    </source>
</evidence>
<evidence type="ECO:0000256" key="1">
    <source>
        <dbReference type="ARBA" id="ARBA00004141"/>
    </source>
</evidence>
<dbReference type="SUPFAM" id="SSF56784">
    <property type="entry name" value="HAD-like"/>
    <property type="match status" value="1"/>
</dbReference>
<comment type="subcellular location">
    <subcellularLocation>
        <location evidence="1">Membrane</location>
        <topology evidence="1">Multi-pass membrane protein</topology>
    </subcellularLocation>
</comment>
<accession>A0A175A060</accession>
<feature type="transmembrane region" description="Helical" evidence="6">
    <location>
        <begin position="769"/>
        <end position="788"/>
    </location>
</feature>
<dbReference type="Gene3D" id="3.40.50.1000">
    <property type="entry name" value="HAD superfamily/HAD-like"/>
    <property type="match status" value="1"/>
</dbReference>
<dbReference type="SUPFAM" id="SSF81653">
    <property type="entry name" value="Calcium ATPase, transduction domain A"/>
    <property type="match status" value="1"/>
</dbReference>
<dbReference type="STRING" id="39492.ERS852540_01991"/>
<dbReference type="SFLD" id="SFLDF00027">
    <property type="entry name" value="p-type_atpase"/>
    <property type="match status" value="1"/>
</dbReference>
<dbReference type="GO" id="GO:0016887">
    <property type="term" value="F:ATP hydrolysis activity"/>
    <property type="evidence" value="ECO:0007669"/>
    <property type="project" value="InterPro"/>
</dbReference>
<dbReference type="Pfam" id="PF00702">
    <property type="entry name" value="Hydrolase"/>
    <property type="match status" value="1"/>
</dbReference>
<dbReference type="InterPro" id="IPR044492">
    <property type="entry name" value="P_typ_ATPase_HD_dom"/>
</dbReference>
<dbReference type="SFLD" id="SFLDG00002">
    <property type="entry name" value="C1.7:_P-type_atpase_like"/>
    <property type="match status" value="1"/>
</dbReference>
<dbReference type="InterPro" id="IPR036412">
    <property type="entry name" value="HAD-like_sf"/>
</dbReference>
<dbReference type="InterPro" id="IPR018303">
    <property type="entry name" value="ATPase_P-typ_P_site"/>
</dbReference>
<dbReference type="Gene3D" id="1.20.1110.10">
    <property type="entry name" value="Calcium-transporting ATPase, transmembrane domain"/>
    <property type="match status" value="1"/>
</dbReference>
<gene>
    <name evidence="8" type="primary">ctpF_2</name>
    <name evidence="8" type="ORF">ERS852540_01991</name>
</gene>
<dbReference type="EMBL" id="CZBY01000017">
    <property type="protein sequence ID" value="CUQ89736.1"/>
    <property type="molecule type" value="Genomic_DNA"/>
</dbReference>
<dbReference type="Proteomes" id="UP000095662">
    <property type="component" value="Unassembled WGS sequence"/>
</dbReference>
<dbReference type="PRINTS" id="PR00119">
    <property type="entry name" value="CATATPASE"/>
</dbReference>
<dbReference type="InterPro" id="IPR059000">
    <property type="entry name" value="ATPase_P-type_domA"/>
</dbReference>
<keyword evidence="8" id="KW-0378">Hydrolase</keyword>
<dbReference type="SUPFAM" id="SSF81660">
    <property type="entry name" value="Metal cation-transporting ATPase, ATP-binding domain N"/>
    <property type="match status" value="1"/>
</dbReference>
<dbReference type="SUPFAM" id="SSF81665">
    <property type="entry name" value="Calcium ATPase, transmembrane domain M"/>
    <property type="match status" value="1"/>
</dbReference>
<feature type="domain" description="P-type ATPase A" evidence="7">
    <location>
        <begin position="108"/>
        <end position="204"/>
    </location>
</feature>
<feature type="transmembrane region" description="Helical" evidence="6">
    <location>
        <begin position="610"/>
        <end position="631"/>
    </location>
</feature>
<dbReference type="Gene3D" id="2.70.150.10">
    <property type="entry name" value="Calcium-transporting ATPase, cytoplasmic transduction domain A"/>
    <property type="match status" value="1"/>
</dbReference>
<dbReference type="InterPro" id="IPR001757">
    <property type="entry name" value="P_typ_ATPase"/>
</dbReference>
<feature type="transmembrane region" description="Helical" evidence="6">
    <location>
        <begin position="637"/>
        <end position="656"/>
    </location>
</feature>
<feature type="transmembrane region" description="Helical" evidence="6">
    <location>
        <begin position="220"/>
        <end position="240"/>
    </location>
</feature>
<dbReference type="InterPro" id="IPR023298">
    <property type="entry name" value="ATPase_P-typ_TM_dom_sf"/>
</dbReference>
<dbReference type="NCBIfam" id="TIGR01494">
    <property type="entry name" value="ATPase_P-type"/>
    <property type="match status" value="2"/>
</dbReference>
<protein>
    <submittedName>
        <fullName evidence="8">Probable cation-transporting ATPase F</fullName>
        <ecNumber evidence="8">3.6.3.-</ecNumber>
    </submittedName>
</protein>
<feature type="transmembrane region" description="Helical" evidence="6">
    <location>
        <begin position="78"/>
        <end position="95"/>
    </location>
</feature>
<evidence type="ECO:0000259" key="7">
    <source>
        <dbReference type="Pfam" id="PF00122"/>
    </source>
</evidence>
<keyword evidence="2 6" id="KW-0812">Transmembrane</keyword>
<dbReference type="InterPro" id="IPR023299">
    <property type="entry name" value="ATPase_P-typ_cyto_dom_N"/>
</dbReference>
<evidence type="ECO:0000256" key="5">
    <source>
        <dbReference type="ARBA" id="ARBA00023136"/>
    </source>
</evidence>
<feature type="transmembrane region" description="Helical" evidence="6">
    <location>
        <begin position="740"/>
        <end position="757"/>
    </location>
</feature>